<protein>
    <submittedName>
        <fullName evidence="2">Uncharacterized protein</fullName>
    </submittedName>
</protein>
<feature type="region of interest" description="Disordered" evidence="1">
    <location>
        <begin position="810"/>
        <end position="835"/>
    </location>
</feature>
<reference evidence="2" key="1">
    <citation type="journal article" date="2013" name="Eukaryot. Cell">
        <title>Extremely Reduced Levels of Heterozygosity in the Vertebrate Pathogen Encephalitozoon cuniculi.</title>
        <authorList>
            <person name="Selman M."/>
            <person name="Sak B."/>
            <person name="Kvac M."/>
            <person name="Farinelli L."/>
            <person name="Weiss L.M."/>
            <person name="Corradi N."/>
        </authorList>
    </citation>
    <scope>NUCLEOTIDE SEQUENCE</scope>
</reference>
<name>M1JJB3_ENCCN</name>
<dbReference type="Gene3D" id="1.25.10.10">
    <property type="entry name" value="Leucine-rich Repeat Variant"/>
    <property type="match status" value="1"/>
</dbReference>
<dbReference type="SUPFAM" id="SSF48371">
    <property type="entry name" value="ARM repeat"/>
    <property type="match status" value="1"/>
</dbReference>
<dbReference type="VEuPathDB" id="MicrosporidiaDB:AEWQ_021060"/>
<accession>M1JJB3</accession>
<sequence>MEAKLCPDAQKVLNAIRHAVTSERVEDTPENIASAAVGTFLEMSRRRDYSRMQELLEIIIAHKDYIAENSSAELIRRILLDFKDKKIHLQGLQIIKHFIKSKRYSMAHFRILVEDCFGMKGLKTRSIELAKQYLKMDEFREELLSHISRLQGTELIRHINCFFDAIVDKADAVSKLDEFANPELFKDTGCSDVRALYSECCDLLYNYTSMEMKAEAPSEKTFEYIMEKLLVFFEIPLPRGGKLLKTFSLLAEKDLGAFLGSGMRLMQLSASLKKEIVRELCELNLKNEQIYEFIRSVRHILIPEFIDLIRHMARKFVEGDDRYRFALGTVVGIMGMEDLFLLLDGISKEVRVWAPVIRCSSNGDISLFIRLYRDIEERKGAASIDKTILLNCLPAFCNYGSDHNNSIEMLLQIMKANMSNPNVFNSICTGLRKLIHSHESNIKSQLVLRNPIPNGESQRILRSIQESAIALDILSMAITRCSDELDQTLFKLLETNDLGLSNRVFQYILLYPQVESIAIGSWNLSGISDALKIARYFVPRMDCDFEIYSKLMELSLSEDGKIQKRAYQLLWHMKQHQKIDLCICDALFSHEMDEKTKDCSQKWRAALIYSVYTIGCRCFPGRKKEYLNRMLPVLVVGLKAGNAKTRRVCLESLEELVSGFCAEEFDLYCRLMIAGMASESMVLRCGILEAVVSLMENHRERLSQEFIQSAYDGCLSAGRLGREAVPHVLRLLNIFSGTHLVNLEGCLGVLELYTDEFRRRHAEDIKSVVSKLIRRDVEIPKKLKALLKERKRRGHQPILQITKKNDVMITQKKKKQSTPFTGHRRTVRPNKKHKK</sequence>
<dbReference type="InterPro" id="IPR011989">
    <property type="entry name" value="ARM-like"/>
</dbReference>
<dbReference type="EMBL" id="KC513608">
    <property type="protein sequence ID" value="AGE95504.1"/>
    <property type="molecule type" value="Genomic_DNA"/>
</dbReference>
<dbReference type="VEuPathDB" id="MicrosporidiaDB:AEWD_021090"/>
<evidence type="ECO:0000313" key="2">
    <source>
        <dbReference type="EMBL" id="AGE95504.1"/>
    </source>
</evidence>
<dbReference type="AlphaFoldDB" id="M1JJB3"/>
<proteinExistence type="predicted"/>
<organism evidence="2">
    <name type="scientific">Encephalitozoon cuniculi</name>
    <name type="common">Microsporidian parasite</name>
    <dbReference type="NCBI Taxonomy" id="6035"/>
    <lineage>
        <taxon>Eukaryota</taxon>
        <taxon>Fungi</taxon>
        <taxon>Fungi incertae sedis</taxon>
        <taxon>Microsporidia</taxon>
        <taxon>Unikaryonidae</taxon>
        <taxon>Encephalitozoon</taxon>
    </lineage>
</organism>
<dbReference type="VEuPathDB" id="MicrosporidiaDB:M970_021070"/>
<feature type="compositionally biased region" description="Basic residues" evidence="1">
    <location>
        <begin position="811"/>
        <end position="835"/>
    </location>
</feature>
<evidence type="ECO:0000256" key="1">
    <source>
        <dbReference type="SAM" id="MobiDB-lite"/>
    </source>
</evidence>
<gene>
    <name evidence="2" type="ORF">ECU02_1110</name>
</gene>
<dbReference type="VEuPathDB" id="MicrosporidiaDB:AEWR_021070"/>
<dbReference type="InterPro" id="IPR016024">
    <property type="entry name" value="ARM-type_fold"/>
</dbReference>
<dbReference type="VEuPathDB" id="MicrosporidiaDB:ECU02_1110"/>